<reference evidence="2" key="2">
    <citation type="submission" date="2021-10" db="EMBL/GenBank/DDBJ databases">
        <title>Phylogenomics reveals ancestral predisposition of the termite-cultivated fungus Termitomyces towards a domesticated lifestyle.</title>
        <authorList>
            <person name="Auxier B."/>
            <person name="Grum-Grzhimaylo A."/>
            <person name="Cardenas M.E."/>
            <person name="Lodge J.D."/>
            <person name="Laessoe T."/>
            <person name="Pedersen O."/>
            <person name="Smith M.E."/>
            <person name="Kuyper T.W."/>
            <person name="Franco-Molano E.A."/>
            <person name="Baroni T.J."/>
            <person name="Aanen D.K."/>
        </authorList>
    </citation>
    <scope>NUCLEOTIDE SEQUENCE</scope>
    <source>
        <strain evidence="2">AP01</strain>
        <tissue evidence="2">Mycelium</tissue>
    </source>
</reference>
<dbReference type="EMBL" id="JABCKV010000009">
    <property type="protein sequence ID" value="KAG5647472.1"/>
    <property type="molecule type" value="Genomic_DNA"/>
</dbReference>
<feature type="region of interest" description="Disordered" evidence="1">
    <location>
        <begin position="268"/>
        <end position="310"/>
    </location>
</feature>
<feature type="region of interest" description="Disordered" evidence="1">
    <location>
        <begin position="432"/>
        <end position="493"/>
    </location>
</feature>
<evidence type="ECO:0000313" key="3">
    <source>
        <dbReference type="Proteomes" id="UP000775547"/>
    </source>
</evidence>
<proteinExistence type="predicted"/>
<feature type="compositionally biased region" description="Pro residues" evidence="1">
    <location>
        <begin position="465"/>
        <end position="478"/>
    </location>
</feature>
<dbReference type="AlphaFoldDB" id="A0A9P7GI69"/>
<feature type="compositionally biased region" description="Polar residues" evidence="1">
    <location>
        <begin position="671"/>
        <end position="684"/>
    </location>
</feature>
<comment type="caution">
    <text evidence="2">The sequence shown here is derived from an EMBL/GenBank/DDBJ whole genome shotgun (WGS) entry which is preliminary data.</text>
</comment>
<keyword evidence="3" id="KW-1185">Reference proteome</keyword>
<feature type="compositionally biased region" description="Pro residues" evidence="1">
    <location>
        <begin position="289"/>
        <end position="300"/>
    </location>
</feature>
<protein>
    <submittedName>
        <fullName evidence="2">Uncharacterized protein</fullName>
    </submittedName>
</protein>
<feature type="compositionally biased region" description="Polar residues" evidence="1">
    <location>
        <begin position="481"/>
        <end position="491"/>
    </location>
</feature>
<accession>A0A9P7GI69</accession>
<evidence type="ECO:0000313" key="2">
    <source>
        <dbReference type="EMBL" id="KAG5647472.1"/>
    </source>
</evidence>
<feature type="region of interest" description="Disordered" evidence="1">
    <location>
        <begin position="570"/>
        <end position="624"/>
    </location>
</feature>
<dbReference type="OrthoDB" id="2646484at2759"/>
<dbReference type="Proteomes" id="UP000775547">
    <property type="component" value="Unassembled WGS sequence"/>
</dbReference>
<sequence>MSDLHESQPCVRSLMASNDSADSFDFVGVLDPDESQFLTASISMGSLWSIESWDDSFKPPFPNDRPEVPMAPILFDGRCMLFPRGASNTKTDDFDILTSILTVPRADKMNLRPICIDLWLKEFDMSAAPPGNSAWESATSIPVRPSILSDSMFTPRKLRDAMKYAKTPSPMPYPIVSPLTFGSIEQKPSRRPSVGHQARHRKALVFEREITLNMEGKSKRWSLQVPASTMNPEMVDMMLELQDLNSFFKDSLEDLDESVAALGMEKDKLDPPSLMVSDSHHSISLSPESPTPAPRRPPMPLAARRGKNLRPLSLKEKAAPAVDPYSSIPTAFLGSPSAYSPKFEFTNSQRGPPLDIGEMISSLRSQLSPYSQIQNSADLEPVVDSSILAISFAPPSDQEITDDDDDWAFAVSFLNEFGGDLLEFDGSQKASRSNLECRPHPSVGESSCAKKGGDFLSPSVQNTILPPPSPMPSSPIPATPVQQASLSTSPSPGGVRGILKSCKNVRFATLPEKSEVVTVVTPPSPCAPAKDVSAVVAPSRIAYSHTQTSKTSSENTPIIVAPRSYRPVSSYIPAGTKGDKAGTPRLASGSPSIPVDPLQSKKLASSSRNLSPPRPAVRHSAAPVMKVTTMSLGRQSFGRALKGAATSKNEIKDSAPSSQGGADQAKDGASPTRNKAGSRWTMNDMTFRRGSAAGTPDGTPKSRMPVPLRNILTRFK</sequence>
<organism evidence="2 3">
    <name type="scientific">Asterophora parasitica</name>
    <dbReference type="NCBI Taxonomy" id="117018"/>
    <lineage>
        <taxon>Eukaryota</taxon>
        <taxon>Fungi</taxon>
        <taxon>Dikarya</taxon>
        <taxon>Basidiomycota</taxon>
        <taxon>Agaricomycotina</taxon>
        <taxon>Agaricomycetes</taxon>
        <taxon>Agaricomycetidae</taxon>
        <taxon>Agaricales</taxon>
        <taxon>Tricholomatineae</taxon>
        <taxon>Lyophyllaceae</taxon>
        <taxon>Asterophora</taxon>
    </lineage>
</organism>
<name>A0A9P7GI69_9AGAR</name>
<gene>
    <name evidence="2" type="ORF">DXG03_009403</name>
</gene>
<feature type="region of interest" description="Disordered" evidence="1">
    <location>
        <begin position="643"/>
        <end position="716"/>
    </location>
</feature>
<reference evidence="2" key="1">
    <citation type="submission" date="2020-07" db="EMBL/GenBank/DDBJ databases">
        <authorList>
            <person name="Nieuwenhuis M."/>
            <person name="Van De Peppel L.J.J."/>
        </authorList>
    </citation>
    <scope>NUCLEOTIDE SEQUENCE</scope>
    <source>
        <strain evidence="2">AP01</strain>
        <tissue evidence="2">Mycelium</tissue>
    </source>
</reference>
<evidence type="ECO:0000256" key="1">
    <source>
        <dbReference type="SAM" id="MobiDB-lite"/>
    </source>
</evidence>